<comment type="caution">
    <text evidence="1">The sequence shown here is derived from an EMBL/GenBank/DDBJ whole genome shotgun (WGS) entry which is preliminary data.</text>
</comment>
<reference evidence="2" key="1">
    <citation type="journal article" date="2019" name="Int. J. Syst. Evol. Microbiol.">
        <title>The Global Catalogue of Microorganisms (GCM) 10K type strain sequencing project: providing services to taxonomists for standard genome sequencing and annotation.</title>
        <authorList>
            <consortium name="The Broad Institute Genomics Platform"/>
            <consortium name="The Broad Institute Genome Sequencing Center for Infectious Disease"/>
            <person name="Wu L."/>
            <person name="Ma J."/>
        </authorList>
    </citation>
    <scope>NUCLEOTIDE SEQUENCE [LARGE SCALE GENOMIC DNA]</scope>
    <source>
        <strain evidence="2">NBRC 105830</strain>
    </source>
</reference>
<organism evidence="1 2">
    <name type="scientific">Arsenicicoccus piscis</name>
    <dbReference type="NCBI Taxonomy" id="673954"/>
    <lineage>
        <taxon>Bacteria</taxon>
        <taxon>Bacillati</taxon>
        <taxon>Actinomycetota</taxon>
        <taxon>Actinomycetes</taxon>
        <taxon>Micrococcales</taxon>
        <taxon>Intrasporangiaceae</taxon>
        <taxon>Arsenicicoccus</taxon>
    </lineage>
</organism>
<dbReference type="EMBL" id="BSUJ01000001">
    <property type="protein sequence ID" value="GMA21677.1"/>
    <property type="molecule type" value="Genomic_DNA"/>
</dbReference>
<name>A0ABQ6HUN8_9MICO</name>
<keyword evidence="2" id="KW-1185">Reference proteome</keyword>
<accession>A0ABQ6HUN8</accession>
<evidence type="ECO:0000313" key="1">
    <source>
        <dbReference type="EMBL" id="GMA21677.1"/>
    </source>
</evidence>
<proteinExistence type="predicted"/>
<evidence type="ECO:0000313" key="2">
    <source>
        <dbReference type="Proteomes" id="UP001157109"/>
    </source>
</evidence>
<gene>
    <name evidence="1" type="ORF">GCM10025862_36980</name>
</gene>
<dbReference type="RefSeq" id="WP_241443570.1">
    <property type="nucleotide sequence ID" value="NZ_BSUJ01000001.1"/>
</dbReference>
<protein>
    <recommendedName>
        <fullName evidence="3">CopG family transcriptional regulator</fullName>
    </recommendedName>
</protein>
<evidence type="ECO:0008006" key="3">
    <source>
        <dbReference type="Google" id="ProtNLM"/>
    </source>
</evidence>
<sequence length="86" mass="8874">MATTVAPIKVSAATDELISHVAHFTGSSKKDVVELAVLEYIDRHRDEINAGVRQALATLDGSTATAVAALTGMTPAELDDLGGLPS</sequence>
<dbReference type="Proteomes" id="UP001157109">
    <property type="component" value="Unassembled WGS sequence"/>
</dbReference>